<dbReference type="Pfam" id="PF05222">
    <property type="entry name" value="AlaDh_PNT_N"/>
    <property type="match status" value="1"/>
</dbReference>
<dbReference type="GeneID" id="27347534"/>
<dbReference type="Proteomes" id="UP000054466">
    <property type="component" value="Unassembled WGS sequence"/>
</dbReference>
<evidence type="ECO:0000313" key="3">
    <source>
        <dbReference type="Proteomes" id="UP000054466"/>
    </source>
</evidence>
<dbReference type="RefSeq" id="XP_016248918.1">
    <property type="nucleotide sequence ID" value="XM_016395499.1"/>
</dbReference>
<reference evidence="2 3" key="1">
    <citation type="submission" date="2015-01" db="EMBL/GenBank/DDBJ databases">
        <title>The Genome Sequence of Cladophialophora immunda CBS83496.</title>
        <authorList>
            <consortium name="The Broad Institute Genomics Platform"/>
            <person name="Cuomo C."/>
            <person name="de Hoog S."/>
            <person name="Gorbushina A."/>
            <person name="Stielow B."/>
            <person name="Teixiera M."/>
            <person name="Abouelleil A."/>
            <person name="Chapman S.B."/>
            <person name="Priest M."/>
            <person name="Young S.K."/>
            <person name="Wortman J."/>
            <person name="Nusbaum C."/>
            <person name="Birren B."/>
        </authorList>
    </citation>
    <scope>NUCLEOTIDE SEQUENCE [LARGE SCALE GENOMIC DNA]</scope>
    <source>
        <strain evidence="2 3">CBS 83496</strain>
    </source>
</reference>
<name>A0A0D2AU03_9EURO</name>
<organism evidence="2 3">
    <name type="scientific">Cladophialophora immunda</name>
    <dbReference type="NCBI Taxonomy" id="569365"/>
    <lineage>
        <taxon>Eukaryota</taxon>
        <taxon>Fungi</taxon>
        <taxon>Dikarya</taxon>
        <taxon>Ascomycota</taxon>
        <taxon>Pezizomycotina</taxon>
        <taxon>Eurotiomycetes</taxon>
        <taxon>Chaetothyriomycetidae</taxon>
        <taxon>Chaetothyriales</taxon>
        <taxon>Herpotrichiellaceae</taxon>
        <taxon>Cladophialophora</taxon>
    </lineage>
</organism>
<dbReference type="SUPFAM" id="SSF52283">
    <property type="entry name" value="Formate/glycerate dehydrogenase catalytic domain-like"/>
    <property type="match status" value="1"/>
</dbReference>
<sequence>MATTLHLCSESKPLEHRSALTPSTTKALLDAGYKVNVECSPERIFDDSEFEAVGATLVPEGSWKDEKMPRQII</sequence>
<evidence type="ECO:0000313" key="2">
    <source>
        <dbReference type="EMBL" id="KIW28702.1"/>
    </source>
</evidence>
<protein>
    <submittedName>
        <fullName evidence="2">Saccharopine dehydrogenase [NAD(+), L-lysine-forming]</fullName>
    </submittedName>
</protein>
<dbReference type="AlphaFoldDB" id="A0A0D2AU03"/>
<dbReference type="VEuPathDB" id="FungiDB:PV07_08340"/>
<dbReference type="STRING" id="569365.A0A0D2AU03"/>
<keyword evidence="3" id="KW-1185">Reference proteome</keyword>
<gene>
    <name evidence="2" type="ORF">PV07_08340</name>
</gene>
<dbReference type="InterPro" id="IPR007886">
    <property type="entry name" value="AlaDH/PNT_N"/>
</dbReference>
<feature type="domain" description="Alanine dehydrogenase/pyridine nucleotide transhydrogenase N-terminal" evidence="1">
    <location>
        <begin position="8"/>
        <end position="65"/>
    </location>
</feature>
<dbReference type="OrthoDB" id="265306at2759"/>
<dbReference type="EMBL" id="KN847043">
    <property type="protein sequence ID" value="KIW28702.1"/>
    <property type="molecule type" value="Genomic_DNA"/>
</dbReference>
<proteinExistence type="predicted"/>
<dbReference type="HOGENOM" id="CLU_2704611_0_0_1"/>
<accession>A0A0D2AU03</accession>
<evidence type="ECO:0000259" key="1">
    <source>
        <dbReference type="Pfam" id="PF05222"/>
    </source>
</evidence>
<dbReference type="Gene3D" id="3.40.50.720">
    <property type="entry name" value="NAD(P)-binding Rossmann-like Domain"/>
    <property type="match status" value="1"/>
</dbReference>